<name>A0A365H1T8_9ACTN</name>
<dbReference type="Proteomes" id="UP000251891">
    <property type="component" value="Unassembled WGS sequence"/>
</dbReference>
<dbReference type="InterPro" id="IPR007575">
    <property type="entry name" value="SchA_CurD-like"/>
</dbReference>
<gene>
    <name evidence="2" type="ORF">DPM19_21385</name>
</gene>
<sequence length="231" mass="25379">MKMERHALAFRIRPGSHEAVRELLAGYGTPRLETDDGTRLLSTAVFLKDDLAVRAIEIEGDLPTLAAHLAQDPVVLEVERGLLPHLVDTYDPADPRQRGEFMARRRTEPLMHCSSSAEGTGTRHALRYPVRPDRMDRAAAFLAGPGDLARVDTLHGASVFRQGDDVLVGVFEIGGDIDGFVEDLARAVPVGAAREMAEIFEAPGDFATAEGRRKFYTESLMTTVTDRRVGR</sequence>
<keyword evidence="3" id="KW-1185">Reference proteome</keyword>
<protein>
    <recommendedName>
        <fullName evidence="1">SchA/CurD-like domain-containing protein</fullName>
    </recommendedName>
</protein>
<reference evidence="2 3" key="1">
    <citation type="submission" date="2018-06" db="EMBL/GenBank/DDBJ databases">
        <title>Actinomadura craniellae sp. nov. isolated from marine sponge Craniella sp.</title>
        <authorList>
            <person name="Li L."/>
            <person name="Xu Q.H."/>
            <person name="Lin H.W."/>
            <person name="Lu Y.H."/>
        </authorList>
    </citation>
    <scope>NUCLEOTIDE SEQUENCE [LARGE SCALE GENOMIC DNA]</scope>
    <source>
        <strain evidence="2 3">LHW63021</strain>
    </source>
</reference>
<organism evidence="2 3">
    <name type="scientific">Actinomadura craniellae</name>
    <dbReference type="NCBI Taxonomy" id="2231787"/>
    <lineage>
        <taxon>Bacteria</taxon>
        <taxon>Bacillati</taxon>
        <taxon>Actinomycetota</taxon>
        <taxon>Actinomycetes</taxon>
        <taxon>Streptosporangiales</taxon>
        <taxon>Thermomonosporaceae</taxon>
        <taxon>Actinomadura</taxon>
    </lineage>
</organism>
<proteinExistence type="predicted"/>
<dbReference type="EMBL" id="QLYX01000010">
    <property type="protein sequence ID" value="RAY13060.1"/>
    <property type="molecule type" value="Genomic_DNA"/>
</dbReference>
<comment type="caution">
    <text evidence="2">The sequence shown here is derived from an EMBL/GenBank/DDBJ whole genome shotgun (WGS) entry which is preliminary data.</text>
</comment>
<evidence type="ECO:0000313" key="2">
    <source>
        <dbReference type="EMBL" id="RAY13060.1"/>
    </source>
</evidence>
<evidence type="ECO:0000313" key="3">
    <source>
        <dbReference type="Proteomes" id="UP000251891"/>
    </source>
</evidence>
<evidence type="ECO:0000259" key="1">
    <source>
        <dbReference type="Pfam" id="PF04486"/>
    </source>
</evidence>
<dbReference type="AlphaFoldDB" id="A0A365H1T8"/>
<feature type="domain" description="SchA/CurD-like" evidence="1">
    <location>
        <begin position="3"/>
        <end position="112"/>
    </location>
</feature>
<accession>A0A365H1T8</accession>
<dbReference type="Pfam" id="PF04486">
    <property type="entry name" value="SchA_CurD"/>
    <property type="match status" value="1"/>
</dbReference>